<gene>
    <name evidence="1" type="ORF">F8C76_02555</name>
</gene>
<evidence type="ECO:0000313" key="2">
    <source>
        <dbReference type="Proteomes" id="UP000429785"/>
    </source>
</evidence>
<name>A0A6I1DYN3_9FLAO</name>
<accession>A0A6I1DYN3</accession>
<evidence type="ECO:0000313" key="1">
    <source>
        <dbReference type="EMBL" id="KAB7530408.1"/>
    </source>
</evidence>
<dbReference type="EMBL" id="WELG01000001">
    <property type="protein sequence ID" value="KAB7530408.1"/>
    <property type="molecule type" value="Genomic_DNA"/>
</dbReference>
<proteinExistence type="predicted"/>
<sequence length="176" mass="20731">MGNYARWIPEQTPLDPHNPMKKFEVFLGEWDCVEKSYFPGNIQESFKARAHIYFLQDQKTLCVDEIGVDSTFRFLGFHKYDPDLEVYLNYGATYQYPMGGYALETYDSDKNEFRFNLNLRLYPDSNSIKNNSPITVEGSNSKWIVQDVDHHKFYAWTLGEEGREIPLKEVLYSRIK</sequence>
<organism evidence="1 2">
    <name type="scientific">Flagellimonas olearia</name>
    <dbReference type="NCBI Taxonomy" id="552546"/>
    <lineage>
        <taxon>Bacteria</taxon>
        <taxon>Pseudomonadati</taxon>
        <taxon>Bacteroidota</taxon>
        <taxon>Flavobacteriia</taxon>
        <taxon>Flavobacteriales</taxon>
        <taxon>Flavobacteriaceae</taxon>
        <taxon>Flagellimonas</taxon>
    </lineage>
</organism>
<reference evidence="1 2" key="1">
    <citation type="submission" date="2019-10" db="EMBL/GenBank/DDBJ databases">
        <title>Muricauda olearia CL-SS4 JCM15563 genome.</title>
        <authorList>
            <person name="Liu L."/>
        </authorList>
    </citation>
    <scope>NUCLEOTIDE SEQUENCE [LARGE SCALE GENOMIC DNA]</scope>
    <source>
        <strain evidence="1 2">CL-SS4</strain>
    </source>
</reference>
<protein>
    <submittedName>
        <fullName evidence="1">Uncharacterized protein</fullName>
    </submittedName>
</protein>
<dbReference type="Proteomes" id="UP000429785">
    <property type="component" value="Unassembled WGS sequence"/>
</dbReference>
<comment type="caution">
    <text evidence="1">The sequence shown here is derived from an EMBL/GenBank/DDBJ whole genome shotgun (WGS) entry which is preliminary data.</text>
</comment>
<dbReference type="AlphaFoldDB" id="A0A6I1DYN3"/>
<dbReference type="RefSeq" id="WP_152130342.1">
    <property type="nucleotide sequence ID" value="NZ_WELG01000001.1"/>
</dbReference>